<keyword evidence="3" id="KW-1185">Reference proteome</keyword>
<keyword evidence="1" id="KW-1133">Transmembrane helix</keyword>
<keyword evidence="1" id="KW-0472">Membrane</keyword>
<sequence>MTLNDGNIILNELFLQMFVGPNNAIAASFIIMMATGVVMIIDKYKSDEE</sequence>
<keyword evidence="1" id="KW-0812">Transmembrane</keyword>
<reference evidence="2" key="2">
    <citation type="submission" date="2022-04" db="EMBL/GenBank/DDBJ databases">
        <title>Antimicrobial genetic elements in methicillin-resistant Macrococcus armenti.</title>
        <authorList>
            <person name="Keller J.E."/>
            <person name="Schwendener S."/>
            <person name="Pantucek R."/>
            <person name="Perreten V."/>
        </authorList>
    </citation>
    <scope>NUCLEOTIDE SEQUENCE</scope>
    <source>
        <strain evidence="2">CCM 2609</strain>
    </source>
</reference>
<dbReference type="Proteomes" id="UP000830343">
    <property type="component" value="Chromosome"/>
</dbReference>
<organism evidence="2 3">
    <name type="scientific">Macrococcus armenti</name>
    <dbReference type="NCBI Taxonomy" id="2875764"/>
    <lineage>
        <taxon>Bacteria</taxon>
        <taxon>Bacillati</taxon>
        <taxon>Bacillota</taxon>
        <taxon>Bacilli</taxon>
        <taxon>Bacillales</taxon>
        <taxon>Staphylococcaceae</taxon>
        <taxon>Macrococcus</taxon>
    </lineage>
</organism>
<feature type="transmembrane region" description="Helical" evidence="1">
    <location>
        <begin position="24"/>
        <end position="41"/>
    </location>
</feature>
<accession>A0ABY3ZU33</accession>
<dbReference type="RefSeq" id="WP_243365706.1">
    <property type="nucleotide sequence ID" value="NZ_CP094348.1"/>
</dbReference>
<protein>
    <submittedName>
        <fullName evidence="2">Uncharacterized protein</fullName>
    </submittedName>
</protein>
<evidence type="ECO:0000313" key="3">
    <source>
        <dbReference type="Proteomes" id="UP000830343"/>
    </source>
</evidence>
<proteinExistence type="predicted"/>
<gene>
    <name evidence="2" type="ORF">MRZ06_10175</name>
</gene>
<dbReference type="EMBL" id="CP094348">
    <property type="protein sequence ID" value="UOB20338.1"/>
    <property type="molecule type" value="Genomic_DNA"/>
</dbReference>
<evidence type="ECO:0000313" key="2">
    <source>
        <dbReference type="EMBL" id="UOB20338.1"/>
    </source>
</evidence>
<reference evidence="2" key="1">
    <citation type="submission" date="2022-03" db="EMBL/GenBank/DDBJ databases">
        <authorList>
            <person name="Vrbovska V."/>
            <person name="Kovarovic V."/>
            <person name="Botka T."/>
            <person name="Pantucek R."/>
        </authorList>
    </citation>
    <scope>NUCLEOTIDE SEQUENCE</scope>
    <source>
        <strain evidence="2">CCM 2609</strain>
    </source>
</reference>
<evidence type="ECO:0000256" key="1">
    <source>
        <dbReference type="SAM" id="Phobius"/>
    </source>
</evidence>
<name>A0ABY3ZU33_9STAP</name>